<evidence type="ECO:0000256" key="5">
    <source>
        <dbReference type="SAM" id="MobiDB-lite"/>
    </source>
</evidence>
<keyword evidence="4 6" id="KW-0472">Membrane</keyword>
<dbReference type="eggNOG" id="COG2814">
    <property type="taxonomic scope" value="Bacteria"/>
</dbReference>
<feature type="transmembrane region" description="Helical" evidence="6">
    <location>
        <begin position="99"/>
        <end position="119"/>
    </location>
</feature>
<evidence type="ECO:0000259" key="7">
    <source>
        <dbReference type="PROSITE" id="PS50850"/>
    </source>
</evidence>
<organism evidence="8 9">
    <name type="scientific">Cellulomonas flavigena (strain ATCC 482 / DSM 20109 / BCRC 11376 / JCM 18109 / NBRC 3775 / NCIMB 8073 / NRS 134)</name>
    <dbReference type="NCBI Taxonomy" id="446466"/>
    <lineage>
        <taxon>Bacteria</taxon>
        <taxon>Bacillati</taxon>
        <taxon>Actinomycetota</taxon>
        <taxon>Actinomycetes</taxon>
        <taxon>Micrococcales</taxon>
        <taxon>Cellulomonadaceae</taxon>
        <taxon>Cellulomonas</taxon>
    </lineage>
</organism>
<feature type="compositionally biased region" description="Basic and acidic residues" evidence="5">
    <location>
        <begin position="210"/>
        <end position="221"/>
    </location>
</feature>
<feature type="region of interest" description="Disordered" evidence="5">
    <location>
        <begin position="197"/>
        <end position="221"/>
    </location>
</feature>
<evidence type="ECO:0000256" key="1">
    <source>
        <dbReference type="ARBA" id="ARBA00004651"/>
    </source>
</evidence>
<dbReference type="PANTHER" id="PTHR23514">
    <property type="entry name" value="BYPASS OF STOP CODON PROTEIN 6"/>
    <property type="match status" value="1"/>
</dbReference>
<evidence type="ECO:0000256" key="3">
    <source>
        <dbReference type="ARBA" id="ARBA00022989"/>
    </source>
</evidence>
<feature type="transmembrane region" description="Helical" evidence="6">
    <location>
        <begin position="75"/>
        <end position="93"/>
    </location>
</feature>
<feature type="transmembrane region" description="Helical" evidence="6">
    <location>
        <begin position="44"/>
        <end position="63"/>
    </location>
</feature>
<dbReference type="SUPFAM" id="SSF103473">
    <property type="entry name" value="MFS general substrate transporter"/>
    <property type="match status" value="1"/>
</dbReference>
<keyword evidence="9" id="KW-1185">Reference proteome</keyword>
<protein>
    <submittedName>
        <fullName evidence="8">Major facilitator superfamily MFS_1</fullName>
    </submittedName>
</protein>
<gene>
    <name evidence="8" type="ordered locus">Cfla_3369</name>
</gene>
<dbReference type="Proteomes" id="UP000000849">
    <property type="component" value="Chromosome"/>
</dbReference>
<sequence>MQQAAHRRARVAVGATYAAQGFGYATIVTALPGLKARTGIEDDTIALVLLLGALLAAGGSVTAERLARRWGSRTVVVLGLLAQAVGLACVAVSTSVPTLVASFVVFAVGLGMVDASCNMQGVALQHRVGRAILSTLFACLTVAAIVAALTQSGLANLGTVTGAVTALVVAVVVATGVALTVRPSLVHGGAAGEAASQATPADAPAAVHDAGTHDAGTHDHPVHTDGIVPGARTGVVPPDHLDVPARRPLPRVGIWLFGALVAVAFVVDSAVSSWSTVYLHDELRASASVAPLGYAAYQGAVLVARLAGDPLVQRHGRVRVALPAAVLALVGLLVVALVPSPITAVAGFALAGVGAGALVPLAFSAAGELAPERLDDVVARINLFNYAGAILGAVALGLLSEAIGLGPAFLVPALLLVPAIAIVPRMGAPRALRADV</sequence>
<dbReference type="InterPro" id="IPR011701">
    <property type="entry name" value="MFS"/>
</dbReference>
<feature type="transmembrane region" description="Helical" evidence="6">
    <location>
        <begin position="12"/>
        <end position="32"/>
    </location>
</feature>
<dbReference type="GO" id="GO:0022857">
    <property type="term" value="F:transmembrane transporter activity"/>
    <property type="evidence" value="ECO:0007669"/>
    <property type="project" value="InterPro"/>
</dbReference>
<dbReference type="Pfam" id="PF07690">
    <property type="entry name" value="MFS_1"/>
    <property type="match status" value="1"/>
</dbReference>
<evidence type="ECO:0000256" key="4">
    <source>
        <dbReference type="ARBA" id="ARBA00023136"/>
    </source>
</evidence>
<dbReference type="EMBL" id="CP001964">
    <property type="protein sequence ID" value="ADG76248.1"/>
    <property type="molecule type" value="Genomic_DNA"/>
</dbReference>
<reference evidence="8 9" key="1">
    <citation type="journal article" date="2010" name="Stand. Genomic Sci.">
        <title>Complete genome sequence of Cellulomonas flavigena type strain (134).</title>
        <authorList>
            <person name="Abt B."/>
            <person name="Foster B."/>
            <person name="Lapidus A."/>
            <person name="Clum A."/>
            <person name="Sun H."/>
            <person name="Pukall R."/>
            <person name="Lucas S."/>
            <person name="Glavina Del Rio T."/>
            <person name="Nolan M."/>
            <person name="Tice H."/>
            <person name="Cheng J.F."/>
            <person name="Pitluck S."/>
            <person name="Liolios K."/>
            <person name="Ivanova N."/>
            <person name="Mavromatis K."/>
            <person name="Ovchinnikova G."/>
            <person name="Pati A."/>
            <person name="Goodwin L."/>
            <person name="Chen A."/>
            <person name="Palaniappan K."/>
            <person name="Land M."/>
            <person name="Hauser L."/>
            <person name="Chang Y.J."/>
            <person name="Jeffries C.D."/>
            <person name="Rohde M."/>
            <person name="Goker M."/>
            <person name="Woyke T."/>
            <person name="Bristow J."/>
            <person name="Eisen J.A."/>
            <person name="Markowitz V."/>
            <person name="Hugenholtz P."/>
            <person name="Kyrpides N.C."/>
            <person name="Klenk H.P."/>
        </authorList>
    </citation>
    <scope>NUCLEOTIDE SEQUENCE [LARGE SCALE GENOMIC DNA]</scope>
    <source>
        <strain evidence="9">ATCC 482 / DSM 20109 / BCRC 11376 / JCM 18109 / NBRC 3775 / NCIMB 8073 / NRS 134</strain>
    </source>
</reference>
<feature type="transmembrane region" description="Helical" evidence="6">
    <location>
        <begin position="377"/>
        <end position="399"/>
    </location>
</feature>
<feature type="transmembrane region" description="Helical" evidence="6">
    <location>
        <begin position="160"/>
        <end position="181"/>
    </location>
</feature>
<dbReference type="PANTHER" id="PTHR23514:SF13">
    <property type="entry name" value="INNER MEMBRANE PROTEIN YBJJ"/>
    <property type="match status" value="1"/>
</dbReference>
<dbReference type="PROSITE" id="PS50850">
    <property type="entry name" value="MFS"/>
    <property type="match status" value="1"/>
</dbReference>
<feature type="transmembrane region" description="Helical" evidence="6">
    <location>
        <begin position="405"/>
        <end position="423"/>
    </location>
</feature>
<dbReference type="InterPro" id="IPR036259">
    <property type="entry name" value="MFS_trans_sf"/>
</dbReference>
<evidence type="ECO:0000256" key="6">
    <source>
        <dbReference type="SAM" id="Phobius"/>
    </source>
</evidence>
<feature type="transmembrane region" description="Helical" evidence="6">
    <location>
        <begin position="289"/>
        <end position="308"/>
    </location>
</feature>
<comment type="subcellular location">
    <subcellularLocation>
        <location evidence="1">Cell membrane</location>
        <topology evidence="1">Multi-pass membrane protein</topology>
    </subcellularLocation>
</comment>
<dbReference type="AlphaFoldDB" id="D5UCL3"/>
<dbReference type="InterPro" id="IPR051788">
    <property type="entry name" value="MFS_Transporter"/>
</dbReference>
<feature type="transmembrane region" description="Helical" evidence="6">
    <location>
        <begin position="254"/>
        <end position="277"/>
    </location>
</feature>
<dbReference type="OrthoDB" id="151222at2"/>
<keyword evidence="2 6" id="KW-0812">Transmembrane</keyword>
<evidence type="ECO:0000313" key="9">
    <source>
        <dbReference type="Proteomes" id="UP000000849"/>
    </source>
</evidence>
<feature type="compositionally biased region" description="Low complexity" evidence="5">
    <location>
        <begin position="197"/>
        <end position="209"/>
    </location>
</feature>
<dbReference type="GO" id="GO:0005886">
    <property type="term" value="C:plasma membrane"/>
    <property type="evidence" value="ECO:0007669"/>
    <property type="project" value="UniProtKB-SubCell"/>
</dbReference>
<dbReference type="STRING" id="446466.Cfla_3369"/>
<proteinExistence type="predicted"/>
<dbReference type="Gene3D" id="1.20.1250.20">
    <property type="entry name" value="MFS general substrate transporter like domains"/>
    <property type="match status" value="2"/>
</dbReference>
<evidence type="ECO:0000313" key="8">
    <source>
        <dbReference type="EMBL" id="ADG76248.1"/>
    </source>
</evidence>
<dbReference type="HOGENOM" id="CLU_035309_2_1_11"/>
<feature type="transmembrane region" description="Helical" evidence="6">
    <location>
        <begin position="320"/>
        <end position="338"/>
    </location>
</feature>
<keyword evidence="3 6" id="KW-1133">Transmembrane helix</keyword>
<dbReference type="InterPro" id="IPR020846">
    <property type="entry name" value="MFS_dom"/>
</dbReference>
<feature type="transmembrane region" description="Helical" evidence="6">
    <location>
        <begin position="344"/>
        <end position="365"/>
    </location>
</feature>
<dbReference type="KEGG" id="cfl:Cfla_3369"/>
<name>D5UCL3_CELFN</name>
<feature type="transmembrane region" description="Helical" evidence="6">
    <location>
        <begin position="131"/>
        <end position="154"/>
    </location>
</feature>
<evidence type="ECO:0000256" key="2">
    <source>
        <dbReference type="ARBA" id="ARBA00022692"/>
    </source>
</evidence>
<accession>D5UCL3</accession>
<feature type="domain" description="Major facilitator superfamily (MFS) profile" evidence="7">
    <location>
        <begin position="254"/>
        <end position="436"/>
    </location>
</feature>